<feature type="compositionally biased region" description="Polar residues" evidence="1">
    <location>
        <begin position="34"/>
        <end position="43"/>
    </location>
</feature>
<keyword evidence="3" id="KW-1185">Reference proteome</keyword>
<reference evidence="2" key="1">
    <citation type="submission" date="2022-03" db="EMBL/GenBank/DDBJ databases">
        <authorList>
            <person name="Alioto T."/>
            <person name="Alioto T."/>
            <person name="Gomez Garrido J."/>
        </authorList>
    </citation>
    <scope>NUCLEOTIDE SEQUENCE</scope>
</reference>
<evidence type="ECO:0000256" key="1">
    <source>
        <dbReference type="SAM" id="MobiDB-lite"/>
    </source>
</evidence>
<name>A0AAD1RF68_PELCU</name>
<feature type="compositionally biased region" description="Polar residues" evidence="1">
    <location>
        <begin position="14"/>
        <end position="25"/>
    </location>
</feature>
<evidence type="ECO:0000313" key="3">
    <source>
        <dbReference type="Proteomes" id="UP001295444"/>
    </source>
</evidence>
<protein>
    <submittedName>
        <fullName evidence="2">Uncharacterized protein</fullName>
    </submittedName>
</protein>
<dbReference type="AlphaFoldDB" id="A0AAD1RF68"/>
<feature type="region of interest" description="Disordered" evidence="1">
    <location>
        <begin position="1"/>
        <end position="43"/>
    </location>
</feature>
<accession>A0AAD1RF68</accession>
<organism evidence="2 3">
    <name type="scientific">Pelobates cultripes</name>
    <name type="common">Western spadefoot toad</name>
    <dbReference type="NCBI Taxonomy" id="61616"/>
    <lineage>
        <taxon>Eukaryota</taxon>
        <taxon>Metazoa</taxon>
        <taxon>Chordata</taxon>
        <taxon>Craniata</taxon>
        <taxon>Vertebrata</taxon>
        <taxon>Euteleostomi</taxon>
        <taxon>Amphibia</taxon>
        <taxon>Batrachia</taxon>
        <taxon>Anura</taxon>
        <taxon>Pelobatoidea</taxon>
        <taxon>Pelobatidae</taxon>
        <taxon>Pelobates</taxon>
    </lineage>
</organism>
<dbReference type="EMBL" id="OW240913">
    <property type="protein sequence ID" value="CAH2250980.1"/>
    <property type="molecule type" value="Genomic_DNA"/>
</dbReference>
<gene>
    <name evidence="2" type="ORF">PECUL_23A001625</name>
</gene>
<dbReference type="Proteomes" id="UP001295444">
    <property type="component" value="Chromosome 02"/>
</dbReference>
<evidence type="ECO:0000313" key="2">
    <source>
        <dbReference type="EMBL" id="CAH2250980.1"/>
    </source>
</evidence>
<sequence length="80" mass="8763">MAAPENCAKPDDSQGPTQAKSTQGTEPAEMEQAPTYTQHKSSPVTKQNFHNLVVEIKNLLVADMAIFNTDIQAVTYRVKS</sequence>
<proteinExistence type="predicted"/>